<protein>
    <submittedName>
        <fullName evidence="1">Uncharacterized protein</fullName>
    </submittedName>
</protein>
<gene>
    <name evidence="1" type="ORF">HNQ61_003944</name>
</gene>
<evidence type="ECO:0000313" key="2">
    <source>
        <dbReference type="Proteomes" id="UP000582837"/>
    </source>
</evidence>
<accession>A0A841H2U6</accession>
<name>A0A841H2U6_9BACT</name>
<proteinExistence type="predicted"/>
<dbReference type="RefSeq" id="WP_170036429.1">
    <property type="nucleotide sequence ID" value="NZ_JABDTL010000002.1"/>
</dbReference>
<dbReference type="Proteomes" id="UP000582837">
    <property type="component" value="Unassembled WGS sequence"/>
</dbReference>
<reference evidence="1 2" key="1">
    <citation type="submission" date="2020-08" db="EMBL/GenBank/DDBJ databases">
        <title>Genomic Encyclopedia of Type Strains, Phase IV (KMG-IV): sequencing the most valuable type-strain genomes for metagenomic binning, comparative biology and taxonomic classification.</title>
        <authorList>
            <person name="Goeker M."/>
        </authorList>
    </citation>
    <scope>NUCLEOTIDE SEQUENCE [LARGE SCALE GENOMIC DNA]</scope>
    <source>
        <strain evidence="1 2">DSM 29007</strain>
    </source>
</reference>
<evidence type="ECO:0000313" key="1">
    <source>
        <dbReference type="EMBL" id="MBB6072282.1"/>
    </source>
</evidence>
<dbReference type="AlphaFoldDB" id="A0A841H2U6"/>
<comment type="caution">
    <text evidence="1">The sequence shown here is derived from an EMBL/GenBank/DDBJ whole genome shotgun (WGS) entry which is preliminary data.</text>
</comment>
<sequence>MKKLKLDLDQIRVSSFTVRDEKGPTGTVHANGASADPACGPSQIWDSCYSCWPQHCNPQPISWDFAC</sequence>
<dbReference type="EMBL" id="JACHIA010000014">
    <property type="protein sequence ID" value="MBB6072282.1"/>
    <property type="molecule type" value="Genomic_DNA"/>
</dbReference>
<organism evidence="1 2">
    <name type="scientific">Longimicrobium terrae</name>
    <dbReference type="NCBI Taxonomy" id="1639882"/>
    <lineage>
        <taxon>Bacteria</taxon>
        <taxon>Pseudomonadati</taxon>
        <taxon>Gemmatimonadota</taxon>
        <taxon>Longimicrobiia</taxon>
        <taxon>Longimicrobiales</taxon>
        <taxon>Longimicrobiaceae</taxon>
        <taxon>Longimicrobium</taxon>
    </lineage>
</organism>
<keyword evidence="2" id="KW-1185">Reference proteome</keyword>